<dbReference type="Pfam" id="PF00400">
    <property type="entry name" value="WD40"/>
    <property type="match status" value="3"/>
</dbReference>
<keyword evidence="3" id="KW-0647">Proteasome</keyword>
<gene>
    <name evidence="6" type="ORF">FMOSSE_LOCUS7390</name>
</gene>
<organism evidence="6 7">
    <name type="scientific">Funneliformis mosseae</name>
    <name type="common">Endomycorrhizal fungus</name>
    <name type="synonym">Glomus mosseae</name>
    <dbReference type="NCBI Taxonomy" id="27381"/>
    <lineage>
        <taxon>Eukaryota</taxon>
        <taxon>Fungi</taxon>
        <taxon>Fungi incertae sedis</taxon>
        <taxon>Mucoromycota</taxon>
        <taxon>Glomeromycotina</taxon>
        <taxon>Glomeromycetes</taxon>
        <taxon>Glomerales</taxon>
        <taxon>Glomeraceae</taxon>
        <taxon>Funneliformis</taxon>
    </lineage>
</organism>
<comment type="caution">
    <text evidence="6">The sequence shown here is derived from an EMBL/GenBank/DDBJ whole genome shotgun (WGS) entry which is preliminary data.</text>
</comment>
<dbReference type="Gene3D" id="2.130.10.10">
    <property type="entry name" value="YVTN repeat-like/Quinoprotein amine dehydrogenase"/>
    <property type="match status" value="2"/>
</dbReference>
<evidence type="ECO:0000256" key="4">
    <source>
        <dbReference type="ARBA" id="ARBA00038321"/>
    </source>
</evidence>
<keyword evidence="2" id="KW-0677">Repeat</keyword>
<dbReference type="GO" id="GO:0000502">
    <property type="term" value="C:proteasome complex"/>
    <property type="evidence" value="ECO:0007669"/>
    <property type="project" value="UniProtKB-KW"/>
</dbReference>
<dbReference type="InterPro" id="IPR001680">
    <property type="entry name" value="WD40_rpt"/>
</dbReference>
<sequence length="488" mass="53528">MPNEINNLIHIPQVTVQSDWTEVVSDVLRGIVASESFWVSCYRKGSTSIHGSVQVKRNSAGSRSVELTGHDGVIVEKITNYSFYVSCDGLGITKAIIKGSKATFKKLHTSAIKSMDISPGGELYVTGDNDGILKVGDTKDGSVRRELRGHFVDITTCRFFPSGQVILSGASDFQLRIWSALDGSNPVTLKGHTKGVTDSAIIERGKNVLSSARDGTIRLWECGSASIIRTMGNHTCAVNKITLGSFPAESIIERRSDIELDSREVATNDKLVICALEDGSISGIDLRSKEEAFTEKSYRSIPLYSCTYSSKHNFFAVGSAEGVIEVFDIRNIKYLFILTATMSHLTIYNVTYESSIVSNNLFSIQRNDSAILDLVSIEETGDLLVGQGDGSAFQIQTVVASNISQASQEFIGFDMDPIYSIRVINNGRFIYAAGRDGKVWTKNSWPQQMPNPGDERNVMLVLQRKLVCLKSPFLESNTLAHATIGRYN</sequence>
<evidence type="ECO:0000256" key="3">
    <source>
        <dbReference type="ARBA" id="ARBA00022942"/>
    </source>
</evidence>
<keyword evidence="1 5" id="KW-0853">WD repeat</keyword>
<evidence type="ECO:0000256" key="1">
    <source>
        <dbReference type="ARBA" id="ARBA00022574"/>
    </source>
</evidence>
<evidence type="ECO:0000256" key="2">
    <source>
        <dbReference type="ARBA" id="ARBA00022737"/>
    </source>
</evidence>
<evidence type="ECO:0000313" key="7">
    <source>
        <dbReference type="Proteomes" id="UP000789375"/>
    </source>
</evidence>
<dbReference type="InterPro" id="IPR051179">
    <property type="entry name" value="WD_repeat_multifunction"/>
</dbReference>
<keyword evidence="7" id="KW-1185">Reference proteome</keyword>
<accession>A0A9N9BJ18</accession>
<dbReference type="PANTHER" id="PTHR19857">
    <property type="entry name" value="MITOCHONDRIAL DIVISION PROTEIN 1-RELATED"/>
    <property type="match status" value="1"/>
</dbReference>
<name>A0A9N9BJ18_FUNMO</name>
<dbReference type="SUPFAM" id="SSF50978">
    <property type="entry name" value="WD40 repeat-like"/>
    <property type="match status" value="1"/>
</dbReference>
<dbReference type="PROSITE" id="PS50294">
    <property type="entry name" value="WD_REPEATS_REGION"/>
    <property type="match status" value="2"/>
</dbReference>
<feature type="repeat" description="WD" evidence="5">
    <location>
        <begin position="105"/>
        <end position="146"/>
    </location>
</feature>
<dbReference type="InterPro" id="IPR015943">
    <property type="entry name" value="WD40/YVTN_repeat-like_dom_sf"/>
</dbReference>
<dbReference type="PROSITE" id="PS50082">
    <property type="entry name" value="WD_REPEATS_2"/>
    <property type="match status" value="3"/>
</dbReference>
<dbReference type="InterPro" id="IPR036322">
    <property type="entry name" value="WD40_repeat_dom_sf"/>
</dbReference>
<evidence type="ECO:0000313" key="6">
    <source>
        <dbReference type="EMBL" id="CAG8569711.1"/>
    </source>
</evidence>
<reference evidence="6" key="1">
    <citation type="submission" date="2021-06" db="EMBL/GenBank/DDBJ databases">
        <authorList>
            <person name="Kallberg Y."/>
            <person name="Tangrot J."/>
            <person name="Rosling A."/>
        </authorList>
    </citation>
    <scope>NUCLEOTIDE SEQUENCE</scope>
    <source>
        <strain evidence="6">87-6 pot B 2015</strain>
    </source>
</reference>
<protein>
    <submittedName>
        <fullName evidence="6">14675_t:CDS:1</fullName>
    </submittedName>
</protein>
<dbReference type="Proteomes" id="UP000789375">
    <property type="component" value="Unassembled WGS sequence"/>
</dbReference>
<feature type="repeat" description="WD" evidence="5">
    <location>
        <begin position="189"/>
        <end position="230"/>
    </location>
</feature>
<proteinExistence type="inferred from homology"/>
<dbReference type="AlphaFoldDB" id="A0A9N9BJ18"/>
<dbReference type="EMBL" id="CAJVPP010001714">
    <property type="protein sequence ID" value="CAG8569711.1"/>
    <property type="molecule type" value="Genomic_DNA"/>
</dbReference>
<evidence type="ECO:0000256" key="5">
    <source>
        <dbReference type="PROSITE-ProRule" id="PRU00221"/>
    </source>
</evidence>
<feature type="repeat" description="WD" evidence="5">
    <location>
        <begin position="147"/>
        <end position="188"/>
    </location>
</feature>
<dbReference type="SMART" id="SM00320">
    <property type="entry name" value="WD40"/>
    <property type="match status" value="5"/>
</dbReference>
<comment type="similarity">
    <text evidence="4">Belongs to the WD repeat PAAF1/RPN14 family.</text>
</comment>
<dbReference type="PANTHER" id="PTHR19857:SF19">
    <property type="entry name" value="26S PROTEASOME REGULATORY SUBUNIT RPN14"/>
    <property type="match status" value="1"/>
</dbReference>